<dbReference type="InterPro" id="IPR001962">
    <property type="entry name" value="Asn_synthase"/>
</dbReference>
<dbReference type="RefSeq" id="WP_133758745.1">
    <property type="nucleotide sequence ID" value="NZ_SOBW01000009.1"/>
</dbReference>
<comment type="caution">
    <text evidence="5">The sequence shown here is derived from an EMBL/GenBank/DDBJ whole genome shotgun (WGS) entry which is preliminary data.</text>
</comment>
<dbReference type="Proteomes" id="UP000294689">
    <property type="component" value="Unassembled WGS sequence"/>
</dbReference>
<evidence type="ECO:0000256" key="1">
    <source>
        <dbReference type="ARBA" id="ARBA00005187"/>
    </source>
</evidence>
<evidence type="ECO:0000256" key="2">
    <source>
        <dbReference type="ARBA" id="ARBA00012737"/>
    </source>
</evidence>
<dbReference type="EMBL" id="SOBW01000009">
    <property type="protein sequence ID" value="TDU34411.1"/>
    <property type="molecule type" value="Genomic_DNA"/>
</dbReference>
<dbReference type="PANTHER" id="PTHR43284:SF1">
    <property type="entry name" value="ASPARAGINE SYNTHETASE"/>
    <property type="match status" value="1"/>
</dbReference>
<dbReference type="InterPro" id="IPR051786">
    <property type="entry name" value="ASN_synthetase/amidase"/>
</dbReference>
<protein>
    <recommendedName>
        <fullName evidence="2">asparagine synthase (glutamine-hydrolyzing)</fullName>
        <ecNumber evidence="2">6.3.5.4</ecNumber>
    </recommendedName>
</protein>
<evidence type="ECO:0000313" key="6">
    <source>
        <dbReference type="Proteomes" id="UP000294689"/>
    </source>
</evidence>
<comment type="pathway">
    <text evidence="1">Amino-acid biosynthesis; L-asparagine biosynthesis; L-asparagine from L-aspartate (L-Gln route): step 1/1.</text>
</comment>
<reference evidence="5 6" key="1">
    <citation type="submission" date="2019-03" db="EMBL/GenBank/DDBJ databases">
        <title>Genomic Encyclopedia of Archaeal and Bacterial Type Strains, Phase II (KMG-II): from individual species to whole genera.</title>
        <authorList>
            <person name="Goeker M."/>
        </authorList>
    </citation>
    <scope>NUCLEOTIDE SEQUENCE [LARGE SCALE GENOMIC DNA]</scope>
    <source>
        <strain evidence="5 6">DSM 28135</strain>
    </source>
</reference>
<dbReference type="OrthoDB" id="693367at2"/>
<proteinExistence type="predicted"/>
<organism evidence="5 6">
    <name type="scientific">Gelidibacter sediminis</name>
    <dbReference type="NCBI Taxonomy" id="1608710"/>
    <lineage>
        <taxon>Bacteria</taxon>
        <taxon>Pseudomonadati</taxon>
        <taxon>Bacteroidota</taxon>
        <taxon>Flavobacteriia</taxon>
        <taxon>Flavobacteriales</taxon>
        <taxon>Flavobacteriaceae</taxon>
        <taxon>Gelidibacter</taxon>
    </lineage>
</organism>
<evidence type="ECO:0000313" key="5">
    <source>
        <dbReference type="EMBL" id="TDU34411.1"/>
    </source>
</evidence>
<evidence type="ECO:0000256" key="3">
    <source>
        <dbReference type="ARBA" id="ARBA00048741"/>
    </source>
</evidence>
<feature type="domain" description="Asparagine synthetase" evidence="4">
    <location>
        <begin position="100"/>
        <end position="192"/>
    </location>
</feature>
<dbReference type="Gene3D" id="3.40.50.620">
    <property type="entry name" value="HUPs"/>
    <property type="match status" value="1"/>
</dbReference>
<dbReference type="Pfam" id="PF00733">
    <property type="entry name" value="Asn_synthase"/>
    <property type="match status" value="1"/>
</dbReference>
<comment type="catalytic activity">
    <reaction evidence="3">
        <text>L-aspartate + L-glutamine + ATP + H2O = L-asparagine + L-glutamate + AMP + diphosphate + H(+)</text>
        <dbReference type="Rhea" id="RHEA:12228"/>
        <dbReference type="ChEBI" id="CHEBI:15377"/>
        <dbReference type="ChEBI" id="CHEBI:15378"/>
        <dbReference type="ChEBI" id="CHEBI:29985"/>
        <dbReference type="ChEBI" id="CHEBI:29991"/>
        <dbReference type="ChEBI" id="CHEBI:30616"/>
        <dbReference type="ChEBI" id="CHEBI:33019"/>
        <dbReference type="ChEBI" id="CHEBI:58048"/>
        <dbReference type="ChEBI" id="CHEBI:58359"/>
        <dbReference type="ChEBI" id="CHEBI:456215"/>
        <dbReference type="EC" id="6.3.5.4"/>
    </reaction>
</comment>
<dbReference type="GO" id="GO:0006529">
    <property type="term" value="P:asparagine biosynthetic process"/>
    <property type="evidence" value="ECO:0007669"/>
    <property type="project" value="InterPro"/>
</dbReference>
<dbReference type="SUPFAM" id="SSF52402">
    <property type="entry name" value="Adenine nucleotide alpha hydrolases-like"/>
    <property type="match status" value="1"/>
</dbReference>
<dbReference type="PANTHER" id="PTHR43284">
    <property type="entry name" value="ASPARAGINE SYNTHETASE (GLUTAMINE-HYDROLYZING)"/>
    <property type="match status" value="1"/>
</dbReference>
<dbReference type="EC" id="6.3.5.4" evidence="2"/>
<evidence type="ECO:0000259" key="4">
    <source>
        <dbReference type="Pfam" id="PF00733"/>
    </source>
</evidence>
<sequence length="463" mass="53544">MITVKSPILPTKQVFAKRPDTPHELDFEAICVFVATGFFMGEDTYWKDEMCLLPAHDHELDADGYLFKSTSNFTWHYSPRDISFEQATDEYIQLLKVITKEQVGDNPVILALSGGLDSRSQALILKDLGNLVHGFSYSFDGGFPEHKISAQIAQYCGFTFDGFSIPKGYLWESIDELASILGCYSEFTHPRQMAILPQLKAMEGVFSLGHWGDVFFDRGAPEGITEADVIPLLLKKMIKPKGLELAEKLWQTWGLEGDFKSYLIARIETDLAAIKIDNISAKVRAYKTSQWAHRWTTTNLSVFEAAHSITLPYYDNRMCEFICGIPEAYLADRRMQIAHLKQDNRLADITWHAQNPFNLNNYQYNKVPYNLPYRIYNRVQREWNHLLGKPYIQRNWELQFLGEDNEYELKRRFFETGFNSFIPKVIVEEVYGHFKKTDPIHYAHPMSMLLTLSVWHKRNSVCV</sequence>
<gene>
    <name evidence="5" type="ORF">BXY82_2732</name>
</gene>
<keyword evidence="6" id="KW-1185">Reference proteome</keyword>
<dbReference type="GO" id="GO:0004066">
    <property type="term" value="F:asparagine synthase (glutamine-hydrolyzing) activity"/>
    <property type="evidence" value="ECO:0007669"/>
    <property type="project" value="UniProtKB-EC"/>
</dbReference>
<name>A0A4R7PKS3_9FLAO</name>
<dbReference type="AlphaFoldDB" id="A0A4R7PKS3"/>
<dbReference type="InterPro" id="IPR014729">
    <property type="entry name" value="Rossmann-like_a/b/a_fold"/>
</dbReference>
<accession>A0A4R7PKS3</accession>